<dbReference type="STRING" id="15368.I1IYP8"/>
<dbReference type="Proteomes" id="UP000008810">
    <property type="component" value="Chromosome 5"/>
</dbReference>
<protein>
    <submittedName>
        <fullName evidence="2 3">Uncharacterized protein</fullName>
    </submittedName>
</protein>
<evidence type="ECO:0000256" key="1">
    <source>
        <dbReference type="SAM" id="Phobius"/>
    </source>
</evidence>
<feature type="transmembrane region" description="Helical" evidence="1">
    <location>
        <begin position="12"/>
        <end position="35"/>
    </location>
</feature>
<accession>I1IYP8</accession>
<dbReference type="AlphaFoldDB" id="I1IYP8"/>
<dbReference type="eggNOG" id="ENOG502R59Z">
    <property type="taxonomic scope" value="Eukaryota"/>
</dbReference>
<keyword evidence="1" id="KW-0472">Membrane</keyword>
<dbReference type="HOGENOM" id="CLU_199441_0_0_1"/>
<dbReference type="EMBL" id="CM000884">
    <property type="protein sequence ID" value="KQJ83094.1"/>
    <property type="molecule type" value="Genomic_DNA"/>
</dbReference>
<gene>
    <name evidence="2" type="ORF">BRADI_5g13010v3</name>
</gene>
<evidence type="ECO:0000313" key="2">
    <source>
        <dbReference type="EMBL" id="KQJ83094.1"/>
    </source>
</evidence>
<evidence type="ECO:0000313" key="4">
    <source>
        <dbReference type="Proteomes" id="UP000008810"/>
    </source>
</evidence>
<dbReference type="Gramene" id="KQJ83094">
    <property type="protein sequence ID" value="KQJ83094"/>
    <property type="gene ID" value="BRADI_5g13010v3"/>
</dbReference>
<dbReference type="OMA" id="FDCNTTA"/>
<dbReference type="InParanoid" id="I1IYP8"/>
<name>I1IYP8_BRADI</name>
<keyword evidence="1" id="KW-0812">Transmembrane</keyword>
<sequence>MCCKFKLNKERLGCWLLVILFIGLLIGVLFGLGVFRHAYDKLTDLGHNHTCYDCDTH</sequence>
<dbReference type="FunCoup" id="I1IYP8">
    <property type="interactions" value="702"/>
</dbReference>
<keyword evidence="4" id="KW-1185">Reference proteome</keyword>
<reference evidence="3" key="3">
    <citation type="submission" date="2018-08" db="UniProtKB">
        <authorList>
            <consortium name="EnsemblPlants"/>
        </authorList>
    </citation>
    <scope>IDENTIFICATION</scope>
    <source>
        <strain evidence="3">cv. Bd21</strain>
    </source>
</reference>
<reference evidence="2 3" key="1">
    <citation type="journal article" date="2010" name="Nature">
        <title>Genome sequencing and analysis of the model grass Brachypodium distachyon.</title>
        <authorList>
            <consortium name="International Brachypodium Initiative"/>
        </authorList>
    </citation>
    <scope>NUCLEOTIDE SEQUENCE [LARGE SCALE GENOMIC DNA]</scope>
    <source>
        <strain evidence="2 3">Bd21</strain>
    </source>
</reference>
<reference evidence="2" key="2">
    <citation type="submission" date="2017-06" db="EMBL/GenBank/DDBJ databases">
        <title>WGS assembly of Brachypodium distachyon.</title>
        <authorList>
            <consortium name="The International Brachypodium Initiative"/>
            <person name="Lucas S."/>
            <person name="Harmon-Smith M."/>
            <person name="Lail K."/>
            <person name="Tice H."/>
            <person name="Grimwood J."/>
            <person name="Bruce D."/>
            <person name="Barry K."/>
            <person name="Shu S."/>
            <person name="Lindquist E."/>
            <person name="Wang M."/>
            <person name="Pitluck S."/>
            <person name="Vogel J.P."/>
            <person name="Garvin D.F."/>
            <person name="Mockler T.C."/>
            <person name="Schmutz J."/>
            <person name="Rokhsar D."/>
            <person name="Bevan M.W."/>
        </authorList>
    </citation>
    <scope>NUCLEOTIDE SEQUENCE</scope>
    <source>
        <strain evidence="2">Bd21</strain>
    </source>
</reference>
<dbReference type="EnsemblPlants" id="KQJ83094">
    <property type="protein sequence ID" value="KQJ83094"/>
    <property type="gene ID" value="BRADI_5g13010v3"/>
</dbReference>
<proteinExistence type="predicted"/>
<evidence type="ECO:0000313" key="3">
    <source>
        <dbReference type="EnsemblPlants" id="KQJ83094"/>
    </source>
</evidence>
<organism evidence="2">
    <name type="scientific">Brachypodium distachyon</name>
    <name type="common">Purple false brome</name>
    <name type="synonym">Trachynia distachya</name>
    <dbReference type="NCBI Taxonomy" id="15368"/>
    <lineage>
        <taxon>Eukaryota</taxon>
        <taxon>Viridiplantae</taxon>
        <taxon>Streptophyta</taxon>
        <taxon>Embryophyta</taxon>
        <taxon>Tracheophyta</taxon>
        <taxon>Spermatophyta</taxon>
        <taxon>Magnoliopsida</taxon>
        <taxon>Liliopsida</taxon>
        <taxon>Poales</taxon>
        <taxon>Poaceae</taxon>
        <taxon>BOP clade</taxon>
        <taxon>Pooideae</taxon>
        <taxon>Stipodae</taxon>
        <taxon>Brachypodieae</taxon>
        <taxon>Brachypodium</taxon>
    </lineage>
</organism>
<keyword evidence="1" id="KW-1133">Transmembrane helix</keyword>